<dbReference type="EMBL" id="KZ613950">
    <property type="protein sequence ID" value="PMD36968.1"/>
    <property type="molecule type" value="Genomic_DNA"/>
</dbReference>
<name>A0A2J6REM7_HYAVF</name>
<keyword evidence="2" id="KW-1185">Reference proteome</keyword>
<reference evidence="1 2" key="1">
    <citation type="submission" date="2016-04" db="EMBL/GenBank/DDBJ databases">
        <title>A degradative enzymes factory behind the ericoid mycorrhizal symbiosis.</title>
        <authorList>
            <consortium name="DOE Joint Genome Institute"/>
            <person name="Martino E."/>
            <person name="Morin E."/>
            <person name="Grelet G."/>
            <person name="Kuo A."/>
            <person name="Kohler A."/>
            <person name="Daghino S."/>
            <person name="Barry K."/>
            <person name="Choi C."/>
            <person name="Cichocki N."/>
            <person name="Clum A."/>
            <person name="Copeland A."/>
            <person name="Hainaut M."/>
            <person name="Haridas S."/>
            <person name="Labutti K."/>
            <person name="Lindquist E."/>
            <person name="Lipzen A."/>
            <person name="Khouja H.-R."/>
            <person name="Murat C."/>
            <person name="Ohm R."/>
            <person name="Olson A."/>
            <person name="Spatafora J."/>
            <person name="Veneault-Fourrey C."/>
            <person name="Henrissat B."/>
            <person name="Grigoriev I."/>
            <person name="Martin F."/>
            <person name="Perotto S."/>
        </authorList>
    </citation>
    <scope>NUCLEOTIDE SEQUENCE [LARGE SCALE GENOMIC DNA]</scope>
    <source>
        <strain evidence="1 2">F</strain>
    </source>
</reference>
<protein>
    <submittedName>
        <fullName evidence="1">Uncharacterized protein</fullName>
    </submittedName>
</protein>
<evidence type="ECO:0000313" key="2">
    <source>
        <dbReference type="Proteomes" id="UP000235786"/>
    </source>
</evidence>
<organism evidence="1 2">
    <name type="scientific">Hyaloscypha variabilis (strain UAMH 11265 / GT02V1 / F)</name>
    <name type="common">Meliniomyces variabilis</name>
    <dbReference type="NCBI Taxonomy" id="1149755"/>
    <lineage>
        <taxon>Eukaryota</taxon>
        <taxon>Fungi</taxon>
        <taxon>Dikarya</taxon>
        <taxon>Ascomycota</taxon>
        <taxon>Pezizomycotina</taxon>
        <taxon>Leotiomycetes</taxon>
        <taxon>Helotiales</taxon>
        <taxon>Hyaloscyphaceae</taxon>
        <taxon>Hyaloscypha</taxon>
        <taxon>Hyaloscypha variabilis</taxon>
    </lineage>
</organism>
<dbReference type="Proteomes" id="UP000235786">
    <property type="component" value="Unassembled WGS sequence"/>
</dbReference>
<dbReference type="AlphaFoldDB" id="A0A2J6REM7"/>
<accession>A0A2J6REM7</accession>
<sequence>MNGNVAAHSANGAVDAAMFKADLVPDEFLEEATKVFRKMYQSDPSGYGYLCPKALKLIDCRATVDTVKAFRGRNASADLRDERYDVEGRLIELHNSLGRREFETDEEVEELMQKLELLTTEIVQVDRSRGGRH</sequence>
<evidence type="ECO:0000313" key="1">
    <source>
        <dbReference type="EMBL" id="PMD36968.1"/>
    </source>
</evidence>
<gene>
    <name evidence="1" type="ORF">L207DRAFT_515427</name>
</gene>
<dbReference type="OrthoDB" id="3565171at2759"/>
<proteinExistence type="predicted"/>